<dbReference type="Pfam" id="PF00195">
    <property type="entry name" value="Chal_sti_synt_N"/>
    <property type="match status" value="1"/>
</dbReference>
<gene>
    <name evidence="6" type="ORF">OS242_14610</name>
</gene>
<comment type="similarity">
    <text evidence="1">Belongs to the thiolase-like superfamily. Chalcone/stilbene synthases family.</text>
</comment>
<sequence length="354" mass="38469">MNPVIASVGTAIPPYEIAQEASREFARRLFADAYRDIDRLLTVFESAQIESRRFCVPLDWFGEGHTFAEKNRLYIANAISLAIESIQNALRPLGLSPQDVDHLVFVSSTGISTPSIDAHVFNRLQMRSDLKRTPIWGLGCAGGAAGLARGFDLAAAHPEEIVVVVALELCGLTFLHADRSKSNLIATSLFGDGAAAVVLLGSEAARHRSVKGAEVLASQSTIWPDTLDIMGWDVNEQGLGVIFSRDIPSLVESKVRPEVERLFDRCGVPITDLKRLTAHPGGAKVLTAYEHALGLPAEAFRHSRDVLQAHGNMSSCTVLFVLERELQETHETGEPGLVLALGPGFACEQVLLRW</sequence>
<dbReference type="InterPro" id="IPR016039">
    <property type="entry name" value="Thiolase-like"/>
</dbReference>
<dbReference type="Proteomes" id="UP001208017">
    <property type="component" value="Unassembled WGS sequence"/>
</dbReference>
<dbReference type="SUPFAM" id="SSF53901">
    <property type="entry name" value="Thiolase-like"/>
    <property type="match status" value="1"/>
</dbReference>
<dbReference type="Gene3D" id="3.40.47.10">
    <property type="match status" value="2"/>
</dbReference>
<reference evidence="6 7" key="1">
    <citation type="submission" date="2022-11" db="EMBL/GenBank/DDBJ databases">
        <title>Study of microbial diversity in lake waters.</title>
        <authorList>
            <person name="Zhang J."/>
        </authorList>
    </citation>
    <scope>NUCLEOTIDE SEQUENCE [LARGE SCALE GENOMIC DNA]</scope>
    <source>
        <strain evidence="6 7">DT12</strain>
    </source>
</reference>
<feature type="domain" description="Chalcone/stilbene synthase C-terminal" evidence="5">
    <location>
        <begin position="217"/>
        <end position="353"/>
    </location>
</feature>
<feature type="domain" description="Chalcone/stilbene synthase N-terminal" evidence="4">
    <location>
        <begin position="69"/>
        <end position="199"/>
    </location>
</feature>
<evidence type="ECO:0000256" key="2">
    <source>
        <dbReference type="ARBA" id="ARBA00022679"/>
    </source>
</evidence>
<name>A0ABT3X404_9BACL</name>
<dbReference type="Pfam" id="PF02797">
    <property type="entry name" value="Chal_sti_synt_C"/>
    <property type="match status" value="1"/>
</dbReference>
<dbReference type="CDD" id="cd00831">
    <property type="entry name" value="CHS_like"/>
    <property type="match status" value="1"/>
</dbReference>
<evidence type="ECO:0000259" key="4">
    <source>
        <dbReference type="Pfam" id="PF00195"/>
    </source>
</evidence>
<dbReference type="InterPro" id="IPR011141">
    <property type="entry name" value="Polyketide_synthase_type-III"/>
</dbReference>
<keyword evidence="3" id="KW-0012">Acyltransferase</keyword>
<proteinExistence type="inferred from homology"/>
<protein>
    <submittedName>
        <fullName evidence="6">Type III polyketide synthase</fullName>
    </submittedName>
</protein>
<keyword evidence="2" id="KW-0808">Transferase</keyword>
<accession>A0ABT3X404</accession>
<dbReference type="PANTHER" id="PTHR11877">
    <property type="entry name" value="HYDROXYMETHYLGLUTARYL-COA SYNTHASE"/>
    <property type="match status" value="1"/>
</dbReference>
<keyword evidence="7" id="KW-1185">Reference proteome</keyword>
<evidence type="ECO:0000256" key="1">
    <source>
        <dbReference type="ARBA" id="ARBA00005531"/>
    </source>
</evidence>
<dbReference type="InterPro" id="IPR001099">
    <property type="entry name" value="Chalcone/stilbene_synt_N"/>
</dbReference>
<evidence type="ECO:0000313" key="6">
    <source>
        <dbReference type="EMBL" id="MCX7571181.1"/>
    </source>
</evidence>
<dbReference type="PIRSF" id="PIRSF000451">
    <property type="entry name" value="PKS_III"/>
    <property type="match status" value="1"/>
</dbReference>
<comment type="caution">
    <text evidence="6">The sequence shown here is derived from an EMBL/GenBank/DDBJ whole genome shotgun (WGS) entry which is preliminary data.</text>
</comment>
<evidence type="ECO:0000259" key="5">
    <source>
        <dbReference type="Pfam" id="PF02797"/>
    </source>
</evidence>
<dbReference type="InterPro" id="IPR012328">
    <property type="entry name" value="Chalcone/stilbene_synt_C"/>
</dbReference>
<evidence type="ECO:0000256" key="3">
    <source>
        <dbReference type="ARBA" id="ARBA00023315"/>
    </source>
</evidence>
<dbReference type="PANTHER" id="PTHR11877:SF99">
    <property type="entry name" value="1,3,6,8-TETRAHYDROXYNAPHTHALENE SYNTHASE"/>
    <property type="match status" value="1"/>
</dbReference>
<organism evidence="6 7">
    <name type="scientific">Tumebacillus lacus</name>
    <dbReference type="NCBI Taxonomy" id="2995335"/>
    <lineage>
        <taxon>Bacteria</taxon>
        <taxon>Bacillati</taxon>
        <taxon>Bacillota</taxon>
        <taxon>Bacilli</taxon>
        <taxon>Bacillales</taxon>
        <taxon>Alicyclobacillaceae</taxon>
        <taxon>Tumebacillus</taxon>
    </lineage>
</organism>
<dbReference type="RefSeq" id="WP_267152429.1">
    <property type="nucleotide sequence ID" value="NZ_JAPMLT010000009.1"/>
</dbReference>
<evidence type="ECO:0000313" key="7">
    <source>
        <dbReference type="Proteomes" id="UP001208017"/>
    </source>
</evidence>
<dbReference type="EMBL" id="JAPMLT010000009">
    <property type="protein sequence ID" value="MCX7571181.1"/>
    <property type="molecule type" value="Genomic_DNA"/>
</dbReference>